<evidence type="ECO:0000256" key="1">
    <source>
        <dbReference type="SAM" id="SignalP"/>
    </source>
</evidence>
<reference evidence="3" key="1">
    <citation type="journal article" date="2019" name="Int. J. Syst. Evol. Microbiol.">
        <title>The Global Catalogue of Microorganisms (GCM) 10K type strain sequencing project: providing services to taxonomists for standard genome sequencing and annotation.</title>
        <authorList>
            <consortium name="The Broad Institute Genomics Platform"/>
            <consortium name="The Broad Institute Genome Sequencing Center for Infectious Disease"/>
            <person name="Wu L."/>
            <person name="Ma J."/>
        </authorList>
    </citation>
    <scope>NUCLEOTIDE SEQUENCE [LARGE SCALE GENOMIC DNA]</scope>
    <source>
        <strain evidence="3">CCUG 57401</strain>
    </source>
</reference>
<dbReference type="RefSeq" id="WP_376848126.1">
    <property type="nucleotide sequence ID" value="NZ_JBHSMF010000002.1"/>
</dbReference>
<protein>
    <submittedName>
        <fullName evidence="2">Sterol-binding protein</fullName>
    </submittedName>
</protein>
<gene>
    <name evidence="2" type="ORF">ACFPOE_00985</name>
</gene>
<proteinExistence type="predicted"/>
<dbReference type="EMBL" id="JBHSMF010000002">
    <property type="protein sequence ID" value="MFC5496094.1"/>
    <property type="molecule type" value="Genomic_DNA"/>
</dbReference>
<keyword evidence="3" id="KW-1185">Reference proteome</keyword>
<name>A0ABW0N622_9BURK</name>
<keyword evidence="1" id="KW-0732">Signal</keyword>
<dbReference type="Gene3D" id="3.30.1050.10">
    <property type="entry name" value="SCP2 sterol-binding domain"/>
    <property type="match status" value="1"/>
</dbReference>
<dbReference type="SUPFAM" id="SSF55718">
    <property type="entry name" value="SCP-like"/>
    <property type="match status" value="1"/>
</dbReference>
<dbReference type="InterPro" id="IPR036527">
    <property type="entry name" value="SCP2_sterol-bd_dom_sf"/>
</dbReference>
<sequence>MHPVRIAVLLAGLLAALPSWSQQAAMSPAWAAAMCSAWNADATLTGKLAESGWIRNDAGRGFKLMQIRRSDCGSSVPIEMRIALKDDKAQCVYGGAASGTPLERGADYQMLAETARWREMGAGEYGPMRAMMLGRLGFDGPRLEAMGNMGPFGNFLLLVGKVPGDWAGCP</sequence>
<organism evidence="2 3">
    <name type="scientific">Caenimonas terrae</name>
    <dbReference type="NCBI Taxonomy" id="696074"/>
    <lineage>
        <taxon>Bacteria</taxon>
        <taxon>Pseudomonadati</taxon>
        <taxon>Pseudomonadota</taxon>
        <taxon>Betaproteobacteria</taxon>
        <taxon>Burkholderiales</taxon>
        <taxon>Comamonadaceae</taxon>
        <taxon>Caenimonas</taxon>
    </lineage>
</organism>
<evidence type="ECO:0000313" key="3">
    <source>
        <dbReference type="Proteomes" id="UP001596037"/>
    </source>
</evidence>
<feature type="chain" id="PRO_5046203140" evidence="1">
    <location>
        <begin position="25"/>
        <end position="170"/>
    </location>
</feature>
<accession>A0ABW0N622</accession>
<evidence type="ECO:0000313" key="2">
    <source>
        <dbReference type="EMBL" id="MFC5496094.1"/>
    </source>
</evidence>
<feature type="signal peptide" evidence="1">
    <location>
        <begin position="1"/>
        <end position="24"/>
    </location>
</feature>
<comment type="caution">
    <text evidence="2">The sequence shown here is derived from an EMBL/GenBank/DDBJ whole genome shotgun (WGS) entry which is preliminary data.</text>
</comment>
<dbReference type="Proteomes" id="UP001596037">
    <property type="component" value="Unassembled WGS sequence"/>
</dbReference>